<sequence>MKEEWKSPSKNFEPQKKLVEISKDSSVPHWIKLDNTHLLLQDDLHLEGPALLAGRHQVGLARGARAAVFGARHEGRQAENCAPALSPIQRGGWLFRPRPFTCYWSESAARESEAWLVAENENGIH</sequence>
<evidence type="ECO:0000313" key="1">
    <source>
        <dbReference type="EMBL" id="GIX69099.1"/>
    </source>
</evidence>
<dbReference type="EMBL" id="BPLR01002017">
    <property type="protein sequence ID" value="GIX69099.1"/>
    <property type="molecule type" value="Genomic_DNA"/>
</dbReference>
<evidence type="ECO:0000313" key="2">
    <source>
        <dbReference type="Proteomes" id="UP001054945"/>
    </source>
</evidence>
<accession>A0AAV4M9S6</accession>
<dbReference type="AlphaFoldDB" id="A0AAV4M9S6"/>
<proteinExistence type="predicted"/>
<protein>
    <submittedName>
        <fullName evidence="1">Uncharacterized protein</fullName>
    </submittedName>
</protein>
<reference evidence="1 2" key="1">
    <citation type="submission" date="2021-06" db="EMBL/GenBank/DDBJ databases">
        <title>Caerostris extrusa draft genome.</title>
        <authorList>
            <person name="Kono N."/>
            <person name="Arakawa K."/>
        </authorList>
    </citation>
    <scope>NUCLEOTIDE SEQUENCE [LARGE SCALE GENOMIC DNA]</scope>
</reference>
<keyword evidence="2" id="KW-1185">Reference proteome</keyword>
<name>A0AAV4M9S6_CAEEX</name>
<gene>
    <name evidence="1" type="ORF">CEXT_196381</name>
</gene>
<comment type="caution">
    <text evidence="1">The sequence shown here is derived from an EMBL/GenBank/DDBJ whole genome shotgun (WGS) entry which is preliminary data.</text>
</comment>
<organism evidence="1 2">
    <name type="scientific">Caerostris extrusa</name>
    <name type="common">Bark spider</name>
    <name type="synonym">Caerostris bankana</name>
    <dbReference type="NCBI Taxonomy" id="172846"/>
    <lineage>
        <taxon>Eukaryota</taxon>
        <taxon>Metazoa</taxon>
        <taxon>Ecdysozoa</taxon>
        <taxon>Arthropoda</taxon>
        <taxon>Chelicerata</taxon>
        <taxon>Arachnida</taxon>
        <taxon>Araneae</taxon>
        <taxon>Araneomorphae</taxon>
        <taxon>Entelegynae</taxon>
        <taxon>Araneoidea</taxon>
        <taxon>Araneidae</taxon>
        <taxon>Caerostris</taxon>
    </lineage>
</organism>
<dbReference type="Proteomes" id="UP001054945">
    <property type="component" value="Unassembled WGS sequence"/>
</dbReference>